<evidence type="ECO:0000313" key="1">
    <source>
        <dbReference type="EMBL" id="URE04454.1"/>
    </source>
</evidence>
<organism evidence="1 2">
    <name type="scientific">Musa troglodytarum</name>
    <name type="common">fe'i banana</name>
    <dbReference type="NCBI Taxonomy" id="320322"/>
    <lineage>
        <taxon>Eukaryota</taxon>
        <taxon>Viridiplantae</taxon>
        <taxon>Streptophyta</taxon>
        <taxon>Embryophyta</taxon>
        <taxon>Tracheophyta</taxon>
        <taxon>Spermatophyta</taxon>
        <taxon>Magnoliopsida</taxon>
        <taxon>Liliopsida</taxon>
        <taxon>Zingiberales</taxon>
        <taxon>Musaceae</taxon>
        <taxon>Musa</taxon>
    </lineage>
</organism>
<gene>
    <name evidence="1" type="ORF">MUK42_35292</name>
</gene>
<reference evidence="1" key="1">
    <citation type="submission" date="2022-05" db="EMBL/GenBank/DDBJ databases">
        <title>The Musa troglodytarum L. genome provides insights into the mechanism of non-climacteric behaviour and enrichment of carotenoids.</title>
        <authorList>
            <person name="Wang J."/>
        </authorList>
    </citation>
    <scope>NUCLEOTIDE SEQUENCE</scope>
    <source>
        <tissue evidence="1">Leaf</tissue>
    </source>
</reference>
<sequence length="63" mass="7215">MKVISGGKRFRRPSWILVDAGHCKFKEYDNQILLTLLAQKTYTEATQTPLGIKNAASEIRMEF</sequence>
<dbReference type="Proteomes" id="UP001055439">
    <property type="component" value="Chromosome 5"/>
</dbReference>
<dbReference type="EMBL" id="CP097507">
    <property type="protein sequence ID" value="URE04454.1"/>
    <property type="molecule type" value="Genomic_DNA"/>
</dbReference>
<proteinExistence type="predicted"/>
<name>A0A9E7FXX4_9LILI</name>
<accession>A0A9E7FXX4</accession>
<dbReference type="AlphaFoldDB" id="A0A9E7FXX4"/>
<protein>
    <submittedName>
        <fullName evidence="1">Uncharacterized protein</fullName>
    </submittedName>
</protein>
<evidence type="ECO:0000313" key="2">
    <source>
        <dbReference type="Proteomes" id="UP001055439"/>
    </source>
</evidence>
<keyword evidence="2" id="KW-1185">Reference proteome</keyword>